<evidence type="ECO:0000256" key="1">
    <source>
        <dbReference type="ARBA" id="ARBA00023002"/>
    </source>
</evidence>
<organism evidence="5 6">
    <name type="scientific">Nocardiopsis suaedae</name>
    <dbReference type="NCBI Taxonomy" id="3018444"/>
    <lineage>
        <taxon>Bacteria</taxon>
        <taxon>Bacillati</taxon>
        <taxon>Actinomycetota</taxon>
        <taxon>Actinomycetes</taxon>
        <taxon>Streptosporangiales</taxon>
        <taxon>Nocardiopsidaceae</taxon>
        <taxon>Nocardiopsis</taxon>
    </lineage>
</organism>
<reference evidence="5" key="1">
    <citation type="submission" date="2023-01" db="EMBL/GenBank/DDBJ databases">
        <title>Draft genome sequence of Nocardiopsis sp. LSu2-4 isolated from halophytes.</title>
        <authorList>
            <person name="Duangmal K."/>
            <person name="Chantavorakit T."/>
        </authorList>
    </citation>
    <scope>NUCLEOTIDE SEQUENCE</scope>
    <source>
        <strain evidence="5">LSu2-4</strain>
    </source>
</reference>
<comment type="caution">
    <text evidence="5">The sequence shown here is derived from an EMBL/GenBank/DDBJ whole genome shotgun (WGS) entry which is preliminary data.</text>
</comment>
<dbReference type="Gene3D" id="3.50.50.60">
    <property type="entry name" value="FAD/NAD(P)-binding domain"/>
    <property type="match status" value="1"/>
</dbReference>
<evidence type="ECO:0000259" key="4">
    <source>
        <dbReference type="Pfam" id="PF01494"/>
    </source>
</evidence>
<dbReference type="InterPro" id="IPR050493">
    <property type="entry name" value="FAD-dep_Monooxygenase_BioMet"/>
</dbReference>
<evidence type="ECO:0000313" key="6">
    <source>
        <dbReference type="Proteomes" id="UP001165685"/>
    </source>
</evidence>
<dbReference type="GO" id="GO:0004497">
    <property type="term" value="F:monooxygenase activity"/>
    <property type="evidence" value="ECO:0007669"/>
    <property type="project" value="UniProtKB-KW"/>
</dbReference>
<dbReference type="Proteomes" id="UP001165685">
    <property type="component" value="Unassembled WGS sequence"/>
</dbReference>
<feature type="domain" description="FAD-binding" evidence="4">
    <location>
        <begin position="3"/>
        <end position="348"/>
    </location>
</feature>
<dbReference type="InterPro" id="IPR036188">
    <property type="entry name" value="FAD/NAD-bd_sf"/>
</dbReference>
<evidence type="ECO:0000313" key="5">
    <source>
        <dbReference type="EMBL" id="MDA2805060.1"/>
    </source>
</evidence>
<evidence type="ECO:0000256" key="2">
    <source>
        <dbReference type="ARBA" id="ARBA00023033"/>
    </source>
</evidence>
<dbReference type="InterPro" id="IPR002938">
    <property type="entry name" value="FAD-bd"/>
</dbReference>
<evidence type="ECO:0000256" key="3">
    <source>
        <dbReference type="SAM" id="MobiDB-lite"/>
    </source>
</evidence>
<name>A0ABT4TK27_9ACTN</name>
<keyword evidence="1" id="KW-0560">Oxidoreductase</keyword>
<feature type="region of interest" description="Disordered" evidence="3">
    <location>
        <begin position="341"/>
        <end position="390"/>
    </location>
</feature>
<dbReference type="PRINTS" id="PR00420">
    <property type="entry name" value="RNGMNOXGNASE"/>
</dbReference>
<dbReference type="SUPFAM" id="SSF51905">
    <property type="entry name" value="FAD/NAD(P)-binding domain"/>
    <property type="match status" value="1"/>
</dbReference>
<feature type="compositionally biased region" description="Basic and acidic residues" evidence="3">
    <location>
        <begin position="363"/>
        <end position="372"/>
    </location>
</feature>
<feature type="compositionally biased region" description="Basic and acidic residues" evidence="3">
    <location>
        <begin position="341"/>
        <end position="356"/>
    </location>
</feature>
<sequence length="390" mass="41070">MRAVIVGGGIAGLAAALALDRVGVHGSVHEAHPRSGEDIGAFLTIAGNGMRALDRLGAAERVAKAGFELTDLRLSGPEGEVLADRRLDTPGDPLSRFRCLRRADLRRALHDEALHRGVRVRQRERFTSARNDGSGGVAAVFSGGGEATGDVLIGADGLGSSVRGHVAPGHGGAAGCRYAGQNIYYGYTRDHEPPHARGRIDMIRGKGWFFGYTVSPEGEVYWFARLSARELASGELSAPSPGALARRLLPALGDAPVPARIVEATGSRVMATNAHDIPPGLPWRRGNALLVGDAAHAASPATGQGASMAAEDAVVLAKALRDGNGVDAALAAYERARRHRAEENVRRSHAMSRERPVAPVDAETARKDEEALSRALDWDTPLADAYPDPA</sequence>
<accession>A0ABT4TK27</accession>
<proteinExistence type="predicted"/>
<keyword evidence="2 5" id="KW-0503">Monooxygenase</keyword>
<dbReference type="PANTHER" id="PTHR13789">
    <property type="entry name" value="MONOOXYGENASE"/>
    <property type="match status" value="1"/>
</dbReference>
<dbReference type="RefSeq" id="WP_270677708.1">
    <property type="nucleotide sequence ID" value="NZ_JAQFWP010000016.1"/>
</dbReference>
<dbReference type="EMBL" id="JAQFWP010000016">
    <property type="protein sequence ID" value="MDA2805060.1"/>
    <property type="molecule type" value="Genomic_DNA"/>
</dbReference>
<keyword evidence="6" id="KW-1185">Reference proteome</keyword>
<dbReference type="PANTHER" id="PTHR13789:SF309">
    <property type="entry name" value="PUTATIVE (AFU_ORTHOLOGUE AFUA_6G14510)-RELATED"/>
    <property type="match status" value="1"/>
</dbReference>
<protein>
    <submittedName>
        <fullName evidence="5">FAD-dependent monooxygenase</fullName>
    </submittedName>
</protein>
<dbReference type="Pfam" id="PF01494">
    <property type="entry name" value="FAD_binding_3"/>
    <property type="match status" value="1"/>
</dbReference>
<gene>
    <name evidence="5" type="ORF">O4U47_11090</name>
</gene>